<evidence type="ECO:0000256" key="5">
    <source>
        <dbReference type="ARBA" id="ARBA00023172"/>
    </source>
</evidence>
<dbReference type="PANTHER" id="PTHR30446:SF0">
    <property type="entry name" value="RECOMBINATION PROTEIN RECR"/>
    <property type="match status" value="1"/>
</dbReference>
<dbReference type="Gene3D" id="1.10.8.420">
    <property type="entry name" value="RecR Domain 1"/>
    <property type="match status" value="1"/>
</dbReference>
<evidence type="ECO:0000256" key="4">
    <source>
        <dbReference type="ARBA" id="ARBA00022833"/>
    </source>
</evidence>
<keyword evidence="3 7" id="KW-0863">Zinc-finger</keyword>
<accession>A0A1G1ZQX9</accession>
<comment type="caution">
    <text evidence="7">Lacks conserved residue(s) required for the propagation of feature annotation.</text>
</comment>
<keyword evidence="6 7" id="KW-0234">DNA repair</keyword>
<keyword evidence="4 7" id="KW-0862">Zinc</keyword>
<feature type="domain" description="Toprim" evidence="8">
    <location>
        <begin position="97"/>
        <end position="195"/>
    </location>
</feature>
<dbReference type="Pfam" id="PF21175">
    <property type="entry name" value="RecR_C"/>
    <property type="match status" value="1"/>
</dbReference>
<comment type="caution">
    <text evidence="9">The sequence shown here is derived from an EMBL/GenBank/DDBJ whole genome shotgun (WGS) entry which is preliminary data.</text>
</comment>
<dbReference type="Gene3D" id="3.40.1360.10">
    <property type="match status" value="1"/>
</dbReference>
<dbReference type="InterPro" id="IPR006171">
    <property type="entry name" value="TOPRIM_dom"/>
</dbReference>
<dbReference type="Proteomes" id="UP000177690">
    <property type="component" value="Unassembled WGS sequence"/>
</dbReference>
<evidence type="ECO:0000259" key="8">
    <source>
        <dbReference type="PROSITE" id="PS50880"/>
    </source>
</evidence>
<dbReference type="GO" id="GO:0006310">
    <property type="term" value="P:DNA recombination"/>
    <property type="evidence" value="ECO:0007669"/>
    <property type="project" value="UniProtKB-UniRule"/>
</dbReference>
<dbReference type="InterPro" id="IPR000093">
    <property type="entry name" value="DNA_Rcmb_RecR"/>
</dbReference>
<dbReference type="AlphaFoldDB" id="A0A1G1ZQX9"/>
<protein>
    <recommendedName>
        <fullName evidence="7">Recombination protein RecR</fullName>
    </recommendedName>
</protein>
<comment type="similarity">
    <text evidence="7">Belongs to the RecR family.</text>
</comment>
<proteinExistence type="inferred from homology"/>
<evidence type="ECO:0000313" key="10">
    <source>
        <dbReference type="Proteomes" id="UP000177690"/>
    </source>
</evidence>
<keyword evidence="2 7" id="KW-0227">DNA damage</keyword>
<evidence type="ECO:0000256" key="2">
    <source>
        <dbReference type="ARBA" id="ARBA00022763"/>
    </source>
</evidence>
<dbReference type="EMBL" id="MHJL01000034">
    <property type="protein sequence ID" value="OGY66855.1"/>
    <property type="molecule type" value="Genomic_DNA"/>
</dbReference>
<dbReference type="PROSITE" id="PS50880">
    <property type="entry name" value="TOPRIM"/>
    <property type="match status" value="1"/>
</dbReference>
<name>A0A1G1ZQX9_9BACT</name>
<keyword evidence="1 7" id="KW-0479">Metal-binding</keyword>
<dbReference type="SUPFAM" id="SSF111304">
    <property type="entry name" value="Recombination protein RecR"/>
    <property type="match status" value="1"/>
</dbReference>
<organism evidence="9 10">
    <name type="scientific">Candidatus Harrisonbacteria bacterium RIFCSPLOWO2_02_FULL_41_13b</name>
    <dbReference type="NCBI Taxonomy" id="1798409"/>
    <lineage>
        <taxon>Bacteria</taxon>
        <taxon>Candidatus Harrisoniibacteriota</taxon>
    </lineage>
</organism>
<comment type="function">
    <text evidence="7">May play a role in DNA repair. It seems to be involved in an RecBC-independent recombinational process of DNA repair. It may act with RecF and RecO.</text>
</comment>
<dbReference type="GO" id="GO:0003677">
    <property type="term" value="F:DNA binding"/>
    <property type="evidence" value="ECO:0007669"/>
    <property type="project" value="UniProtKB-UniRule"/>
</dbReference>
<dbReference type="Pfam" id="PF21176">
    <property type="entry name" value="RecR_HhH"/>
    <property type="match status" value="1"/>
</dbReference>
<evidence type="ECO:0000313" key="9">
    <source>
        <dbReference type="EMBL" id="OGY66855.1"/>
    </source>
</evidence>
<dbReference type="GO" id="GO:0008270">
    <property type="term" value="F:zinc ion binding"/>
    <property type="evidence" value="ECO:0007669"/>
    <property type="project" value="UniProtKB-KW"/>
</dbReference>
<dbReference type="GO" id="GO:0006281">
    <property type="term" value="P:DNA repair"/>
    <property type="evidence" value="ECO:0007669"/>
    <property type="project" value="UniProtKB-UniRule"/>
</dbReference>
<evidence type="ECO:0000256" key="3">
    <source>
        <dbReference type="ARBA" id="ARBA00022771"/>
    </source>
</evidence>
<gene>
    <name evidence="7" type="primary">recR</name>
    <name evidence="9" type="ORF">A3I24_04170</name>
</gene>
<evidence type="ECO:0000256" key="6">
    <source>
        <dbReference type="ARBA" id="ARBA00023204"/>
    </source>
</evidence>
<keyword evidence="5 7" id="KW-0233">DNA recombination</keyword>
<reference evidence="9 10" key="1">
    <citation type="journal article" date="2016" name="Nat. Commun.">
        <title>Thousands of microbial genomes shed light on interconnected biogeochemical processes in an aquifer system.</title>
        <authorList>
            <person name="Anantharaman K."/>
            <person name="Brown C.T."/>
            <person name="Hug L.A."/>
            <person name="Sharon I."/>
            <person name="Castelle C.J."/>
            <person name="Probst A.J."/>
            <person name="Thomas B.C."/>
            <person name="Singh A."/>
            <person name="Wilkins M.J."/>
            <person name="Karaoz U."/>
            <person name="Brodie E.L."/>
            <person name="Williams K.H."/>
            <person name="Hubbard S.S."/>
            <person name="Banfield J.F."/>
        </authorList>
    </citation>
    <scope>NUCLEOTIDE SEQUENCE [LARGE SCALE GENOMIC DNA]</scope>
</reference>
<dbReference type="HAMAP" id="MF_00017">
    <property type="entry name" value="RecR"/>
    <property type="match status" value="1"/>
</dbReference>
<evidence type="ECO:0000256" key="7">
    <source>
        <dbReference type="HAMAP-Rule" id="MF_00017"/>
    </source>
</evidence>
<evidence type="ECO:0000256" key="1">
    <source>
        <dbReference type="ARBA" id="ARBA00022723"/>
    </source>
</evidence>
<dbReference type="STRING" id="1798409.A3I24_04170"/>
<dbReference type="PANTHER" id="PTHR30446">
    <property type="entry name" value="RECOMBINATION PROTEIN RECR"/>
    <property type="match status" value="1"/>
</dbReference>
<dbReference type="InterPro" id="IPR023627">
    <property type="entry name" value="Rcmb_RecR"/>
</dbReference>
<sequence length="216" mass="23835">MSDPIKKFVDVFSSLPGIGPRQATRLAFYLKNLGANNIQEISDAVVGLNYLKTCSECFSTHYQNQPQRKIGAPTEASEKTNADNLCSTCSNTQRNKGLIAIVEKETDLISLEKTKKFNGRYLILGDLKKDGVLDSVQKLRLNSLKRSIKRDLSGQAEEIIIAINPTTYGDINANLMLHELKDYAKKISRLGRGIPTGGEIEFADEDTLGGALDNRN</sequence>
<dbReference type="Pfam" id="PF13662">
    <property type="entry name" value="Toprim_4"/>
    <property type="match status" value="1"/>
</dbReference>